<keyword evidence="2 5" id="KW-0238">DNA-binding</keyword>
<dbReference type="SMART" id="SM00354">
    <property type="entry name" value="HTH_LACI"/>
    <property type="match status" value="1"/>
</dbReference>
<dbReference type="InterPro" id="IPR010982">
    <property type="entry name" value="Lambda_DNA-bd_dom_sf"/>
</dbReference>
<accession>A0ABY7TCJ2</accession>
<evidence type="ECO:0000313" key="6">
    <source>
        <dbReference type="Proteomes" id="UP001216139"/>
    </source>
</evidence>
<dbReference type="InterPro" id="IPR000843">
    <property type="entry name" value="HTH_LacI"/>
</dbReference>
<proteinExistence type="predicted"/>
<dbReference type="CDD" id="cd01392">
    <property type="entry name" value="HTH_LacI"/>
    <property type="match status" value="1"/>
</dbReference>
<reference evidence="5 6" key="1">
    <citation type="submission" date="2023-02" db="EMBL/GenBank/DDBJ databases">
        <title>Genome sequence of Mucilaginibacter jinjuensis strain KACC 16571.</title>
        <authorList>
            <person name="Kim S."/>
            <person name="Heo J."/>
            <person name="Kwon S.-W."/>
        </authorList>
    </citation>
    <scope>NUCLEOTIDE SEQUENCE [LARGE SCALE GENOMIC DNA]</scope>
    <source>
        <strain evidence="5 6">KACC 16571</strain>
    </source>
</reference>
<name>A0ABY7TCJ2_9SPHI</name>
<dbReference type="RefSeq" id="WP_273632568.1">
    <property type="nucleotide sequence ID" value="NZ_CP117167.1"/>
</dbReference>
<evidence type="ECO:0000313" key="5">
    <source>
        <dbReference type="EMBL" id="WCT14225.1"/>
    </source>
</evidence>
<dbReference type="PROSITE" id="PS50932">
    <property type="entry name" value="HTH_LACI_2"/>
    <property type="match status" value="1"/>
</dbReference>
<gene>
    <name evidence="5" type="ORF">PQO05_09790</name>
</gene>
<keyword evidence="1" id="KW-0805">Transcription regulation</keyword>
<evidence type="ECO:0000256" key="2">
    <source>
        <dbReference type="ARBA" id="ARBA00023125"/>
    </source>
</evidence>
<keyword evidence="6" id="KW-1185">Reference proteome</keyword>
<dbReference type="Proteomes" id="UP001216139">
    <property type="component" value="Chromosome"/>
</dbReference>
<evidence type="ECO:0000256" key="1">
    <source>
        <dbReference type="ARBA" id="ARBA00023015"/>
    </source>
</evidence>
<dbReference type="Pfam" id="PF00532">
    <property type="entry name" value="Peripla_BP_1"/>
    <property type="match status" value="1"/>
</dbReference>
<dbReference type="SUPFAM" id="SSF53822">
    <property type="entry name" value="Periplasmic binding protein-like I"/>
    <property type="match status" value="1"/>
</dbReference>
<organism evidence="5 6">
    <name type="scientific">Mucilaginibacter jinjuensis</name>
    <dbReference type="NCBI Taxonomy" id="1176721"/>
    <lineage>
        <taxon>Bacteria</taxon>
        <taxon>Pseudomonadati</taxon>
        <taxon>Bacteroidota</taxon>
        <taxon>Sphingobacteriia</taxon>
        <taxon>Sphingobacteriales</taxon>
        <taxon>Sphingobacteriaceae</taxon>
        <taxon>Mucilaginibacter</taxon>
    </lineage>
</organism>
<evidence type="ECO:0000256" key="3">
    <source>
        <dbReference type="ARBA" id="ARBA00023163"/>
    </source>
</evidence>
<protein>
    <submittedName>
        <fullName evidence="5">LacI family DNA-binding transcriptional regulator</fullName>
    </submittedName>
</protein>
<dbReference type="Pfam" id="PF00356">
    <property type="entry name" value="LacI"/>
    <property type="match status" value="1"/>
</dbReference>
<dbReference type="Gene3D" id="3.40.50.2300">
    <property type="match status" value="2"/>
</dbReference>
<dbReference type="PANTHER" id="PTHR30146">
    <property type="entry name" value="LACI-RELATED TRANSCRIPTIONAL REPRESSOR"/>
    <property type="match status" value="1"/>
</dbReference>
<dbReference type="InterPro" id="IPR028082">
    <property type="entry name" value="Peripla_BP_I"/>
</dbReference>
<dbReference type="PANTHER" id="PTHR30146:SF109">
    <property type="entry name" value="HTH-TYPE TRANSCRIPTIONAL REGULATOR GALS"/>
    <property type="match status" value="1"/>
</dbReference>
<keyword evidence="3" id="KW-0804">Transcription</keyword>
<feature type="domain" description="HTH lacI-type" evidence="4">
    <location>
        <begin position="8"/>
        <end position="62"/>
    </location>
</feature>
<dbReference type="GO" id="GO:0003677">
    <property type="term" value="F:DNA binding"/>
    <property type="evidence" value="ECO:0007669"/>
    <property type="project" value="UniProtKB-KW"/>
</dbReference>
<dbReference type="SUPFAM" id="SSF47413">
    <property type="entry name" value="lambda repressor-like DNA-binding domains"/>
    <property type="match status" value="1"/>
</dbReference>
<dbReference type="Gene3D" id="1.10.260.40">
    <property type="entry name" value="lambda repressor-like DNA-binding domains"/>
    <property type="match status" value="1"/>
</dbReference>
<evidence type="ECO:0000259" key="4">
    <source>
        <dbReference type="PROSITE" id="PS50932"/>
    </source>
</evidence>
<dbReference type="CDD" id="cd06267">
    <property type="entry name" value="PBP1_LacI_sugar_binding-like"/>
    <property type="match status" value="1"/>
</dbReference>
<dbReference type="InterPro" id="IPR001761">
    <property type="entry name" value="Peripla_BP/Lac1_sug-bd_dom"/>
</dbReference>
<dbReference type="EMBL" id="CP117167">
    <property type="protein sequence ID" value="WCT14225.1"/>
    <property type="molecule type" value="Genomic_DNA"/>
</dbReference>
<sequence>MMGGEKETTIYDIADKLNISAATVSRALKDHPRVNKNTKKLIIKTAAEMGYRSNSFASNLRKKSSNIIGLIVPRLNSNFMSDVIAGIEKVLNNNGYNLFISQSLETMTKEISNANAMLVNRVDGLMVSLAYDTTNIDHFEPFIKRNIPIIFFDRVFEQDACPQIYIDNYKAGYEITSHLIKQGSKRIVHITASQLRKVYADRLAGYRKALEDNGIEFNDDLVIINNLSSEAGHEAANHILQMDPLPDGVFSANDICAVSCMQTLKKNGISLPADMAFAGFNNDPLTCVIEPNLTTINYKGYEMGEVAAKQMISRLMSKDELEPAHSLILKYELIVRESSLRGNHNSPNNTLNEPQS</sequence>